<dbReference type="CDD" id="cd12912">
    <property type="entry name" value="PDC2_MCP_like"/>
    <property type="match status" value="1"/>
</dbReference>
<dbReference type="InterPro" id="IPR004089">
    <property type="entry name" value="MCPsignal_dom"/>
</dbReference>
<feature type="transmembrane region" description="Helical" evidence="10">
    <location>
        <begin position="275"/>
        <end position="297"/>
    </location>
</feature>
<dbReference type="SMART" id="SM00283">
    <property type="entry name" value="MA"/>
    <property type="match status" value="1"/>
</dbReference>
<evidence type="ECO:0000256" key="6">
    <source>
        <dbReference type="ARBA" id="ARBA00023136"/>
    </source>
</evidence>
<evidence type="ECO:0000256" key="7">
    <source>
        <dbReference type="ARBA" id="ARBA00023224"/>
    </source>
</evidence>
<dbReference type="PROSITE" id="PS50111">
    <property type="entry name" value="CHEMOTAXIS_TRANSDUC_2"/>
    <property type="match status" value="1"/>
</dbReference>
<keyword evidence="4 10" id="KW-0812">Transmembrane</keyword>
<dbReference type="EMBL" id="BLXX01000001">
    <property type="protein sequence ID" value="GFO57882.1"/>
    <property type="molecule type" value="Genomic_DNA"/>
</dbReference>
<keyword evidence="5 10" id="KW-1133">Transmembrane helix</keyword>
<dbReference type="Pfam" id="PF02743">
    <property type="entry name" value="dCache_1"/>
    <property type="match status" value="1"/>
</dbReference>
<dbReference type="InterPro" id="IPR004090">
    <property type="entry name" value="Chemotax_Me-accpt_rcpt"/>
</dbReference>
<dbReference type="CDD" id="cd12913">
    <property type="entry name" value="PDC1_MCP_like"/>
    <property type="match status" value="1"/>
</dbReference>
<evidence type="ECO:0000256" key="9">
    <source>
        <dbReference type="PROSITE-ProRule" id="PRU00284"/>
    </source>
</evidence>
<evidence type="ECO:0000259" key="11">
    <source>
        <dbReference type="PROSITE" id="PS50111"/>
    </source>
</evidence>
<keyword evidence="3" id="KW-0145">Chemotaxis</keyword>
<comment type="similarity">
    <text evidence="8">Belongs to the methyl-accepting chemotaxis (MCP) protein family.</text>
</comment>
<dbReference type="SUPFAM" id="SSF58104">
    <property type="entry name" value="Methyl-accepting chemotaxis protein (MCP) signaling domain"/>
    <property type="match status" value="1"/>
</dbReference>
<organism evidence="13 14">
    <name type="scientific">Geomonas silvestris</name>
    <dbReference type="NCBI Taxonomy" id="2740184"/>
    <lineage>
        <taxon>Bacteria</taxon>
        <taxon>Pseudomonadati</taxon>
        <taxon>Thermodesulfobacteriota</taxon>
        <taxon>Desulfuromonadia</taxon>
        <taxon>Geobacterales</taxon>
        <taxon>Geobacteraceae</taxon>
        <taxon>Geomonas</taxon>
    </lineage>
</organism>
<evidence type="ECO:0000256" key="10">
    <source>
        <dbReference type="SAM" id="Phobius"/>
    </source>
</evidence>
<evidence type="ECO:0000256" key="3">
    <source>
        <dbReference type="ARBA" id="ARBA00022500"/>
    </source>
</evidence>
<dbReference type="Pfam" id="PF00015">
    <property type="entry name" value="MCPsignal"/>
    <property type="match status" value="1"/>
</dbReference>
<keyword evidence="6 10" id="KW-0472">Membrane</keyword>
<sequence>MKLRTKVNAAVVIVFAVTVLTLIVAAFFSSRSIMSTMIEHEQVGLVRDNAANVDTWIKSKLAIIDAGGADLSAHADKEYVHNQVKVLTAAGNFKKVYAGYEDGSVVWSDDWVAPKDYDPRKRPWYTQTKAEPKTGLTPPYIASSSGKLTISFMSPLSAGGTLNGVLSSDIALDDIIKRVMDIKLGKSGYAFVVDAKGKILIHPQQEHVLKKNLADLSPDLKEMTEKFAARPDAVAQYDLNGKTQILSYAKIPTTGWYLCATTDKADVFAPVSKQLAALLTIGLSFLGIGAAIVVVFIGRLLKPLGFFCERVADIAQGDGDLSRRIDVGERKDEIGVLANELNHFVQYIRDIVVQISGVSTTLSSDAEKLSSISGQISHGSEEVAEQTAMVATSSEEMSATASDIAQNCHRAATNAGQVADRTQAGFRVVSSTVNGIRLRGELTQQNARAISSLGERAEQIGAIVGTIEDIADQTNLLALNAAIEAARAGEQGRGFAVVADEVRALAERTTRATKEISDMIRAIQQETKSAMSSMEAGVSESARAIEEASEIEESLRSILEQVDSVTSQVNQIATAAEEQTAVTHEITGNIQQVTSIIQQTAQESQVVSSTAAQLSDMAGNLRSIVGKFKL</sequence>
<dbReference type="CDD" id="cd06225">
    <property type="entry name" value="HAMP"/>
    <property type="match status" value="1"/>
</dbReference>
<feature type="transmembrane region" description="Helical" evidence="10">
    <location>
        <begin position="7"/>
        <end position="28"/>
    </location>
</feature>
<feature type="domain" description="Methyl-accepting transducer" evidence="11">
    <location>
        <begin position="358"/>
        <end position="594"/>
    </location>
</feature>
<evidence type="ECO:0000256" key="5">
    <source>
        <dbReference type="ARBA" id="ARBA00022989"/>
    </source>
</evidence>
<dbReference type="GO" id="GO:0005886">
    <property type="term" value="C:plasma membrane"/>
    <property type="evidence" value="ECO:0007669"/>
    <property type="project" value="UniProtKB-SubCell"/>
</dbReference>
<feature type="domain" description="HAMP" evidence="12">
    <location>
        <begin position="298"/>
        <end position="353"/>
    </location>
</feature>
<dbReference type="PANTHER" id="PTHR32089">
    <property type="entry name" value="METHYL-ACCEPTING CHEMOTAXIS PROTEIN MCPB"/>
    <property type="match status" value="1"/>
</dbReference>
<protein>
    <submittedName>
        <fullName evidence="13">Methyl-accepting chemotaxis protein</fullName>
    </submittedName>
</protein>
<evidence type="ECO:0000256" key="8">
    <source>
        <dbReference type="ARBA" id="ARBA00029447"/>
    </source>
</evidence>
<dbReference type="SUPFAM" id="SSF103190">
    <property type="entry name" value="Sensory domain-like"/>
    <property type="match status" value="1"/>
</dbReference>
<dbReference type="SMART" id="SM00304">
    <property type="entry name" value="HAMP"/>
    <property type="match status" value="1"/>
</dbReference>
<reference evidence="14" key="1">
    <citation type="submission" date="2020-06" db="EMBL/GenBank/DDBJ databases">
        <title>Draft genomic sequence of Geomonas sp. Red330.</title>
        <authorList>
            <person name="Itoh H."/>
            <person name="Zhenxing X."/>
            <person name="Ushijima N."/>
            <person name="Masuda Y."/>
            <person name="Shiratori Y."/>
            <person name="Senoo K."/>
        </authorList>
    </citation>
    <scope>NUCLEOTIDE SEQUENCE [LARGE SCALE GENOMIC DNA]</scope>
    <source>
        <strain evidence="14">Red330</strain>
    </source>
</reference>
<keyword evidence="2" id="KW-1003">Cell membrane</keyword>
<evidence type="ECO:0000313" key="14">
    <source>
        <dbReference type="Proteomes" id="UP000556026"/>
    </source>
</evidence>
<evidence type="ECO:0000256" key="2">
    <source>
        <dbReference type="ARBA" id="ARBA00022475"/>
    </source>
</evidence>
<dbReference type="GO" id="GO:0006935">
    <property type="term" value="P:chemotaxis"/>
    <property type="evidence" value="ECO:0007669"/>
    <property type="project" value="UniProtKB-KW"/>
</dbReference>
<dbReference type="GO" id="GO:0004888">
    <property type="term" value="F:transmembrane signaling receptor activity"/>
    <property type="evidence" value="ECO:0007669"/>
    <property type="project" value="InterPro"/>
</dbReference>
<comment type="caution">
    <text evidence="13">The sequence shown here is derived from an EMBL/GenBank/DDBJ whole genome shotgun (WGS) entry which is preliminary data.</text>
</comment>
<dbReference type="PROSITE" id="PS50885">
    <property type="entry name" value="HAMP"/>
    <property type="match status" value="1"/>
</dbReference>
<dbReference type="PRINTS" id="PR00260">
    <property type="entry name" value="CHEMTRNSDUCR"/>
</dbReference>
<evidence type="ECO:0000313" key="13">
    <source>
        <dbReference type="EMBL" id="GFO57882.1"/>
    </source>
</evidence>
<name>A0A6V8MD38_9BACT</name>
<dbReference type="Proteomes" id="UP000556026">
    <property type="component" value="Unassembled WGS sequence"/>
</dbReference>
<dbReference type="GO" id="GO:0007165">
    <property type="term" value="P:signal transduction"/>
    <property type="evidence" value="ECO:0007669"/>
    <property type="project" value="UniProtKB-KW"/>
</dbReference>
<proteinExistence type="inferred from homology"/>
<evidence type="ECO:0000256" key="4">
    <source>
        <dbReference type="ARBA" id="ARBA00022692"/>
    </source>
</evidence>
<gene>
    <name evidence="13" type="ORF">GMST_02070</name>
</gene>
<comment type="subcellular location">
    <subcellularLocation>
        <location evidence="1">Cell membrane</location>
        <topology evidence="1">Multi-pass membrane protein</topology>
    </subcellularLocation>
</comment>
<dbReference type="Pfam" id="PF00672">
    <property type="entry name" value="HAMP"/>
    <property type="match status" value="1"/>
</dbReference>
<evidence type="ECO:0000259" key="12">
    <source>
        <dbReference type="PROSITE" id="PS50885"/>
    </source>
</evidence>
<evidence type="ECO:0000256" key="1">
    <source>
        <dbReference type="ARBA" id="ARBA00004651"/>
    </source>
</evidence>
<dbReference type="AlphaFoldDB" id="A0A6V8MD38"/>
<dbReference type="InterPro" id="IPR003660">
    <property type="entry name" value="HAMP_dom"/>
</dbReference>
<dbReference type="FunFam" id="1.10.287.950:FF:000001">
    <property type="entry name" value="Methyl-accepting chemotaxis sensory transducer"/>
    <property type="match status" value="1"/>
</dbReference>
<dbReference type="RefSeq" id="WP_183352739.1">
    <property type="nucleotide sequence ID" value="NZ_BLXX01000001.1"/>
</dbReference>
<dbReference type="InterPro" id="IPR033479">
    <property type="entry name" value="dCache_1"/>
</dbReference>
<keyword evidence="14" id="KW-1185">Reference proteome</keyword>
<dbReference type="InterPro" id="IPR029151">
    <property type="entry name" value="Sensor-like_sf"/>
</dbReference>
<dbReference type="PANTHER" id="PTHR32089:SF112">
    <property type="entry name" value="LYSOZYME-LIKE PROTEIN-RELATED"/>
    <property type="match status" value="1"/>
</dbReference>
<dbReference type="Gene3D" id="1.10.287.950">
    <property type="entry name" value="Methyl-accepting chemotaxis protein"/>
    <property type="match status" value="1"/>
</dbReference>
<keyword evidence="7 9" id="KW-0807">Transducer</keyword>
<dbReference type="CDD" id="cd11386">
    <property type="entry name" value="MCP_signal"/>
    <property type="match status" value="1"/>
</dbReference>
<dbReference type="Gene3D" id="3.30.450.20">
    <property type="entry name" value="PAS domain"/>
    <property type="match status" value="2"/>
</dbReference>
<accession>A0A6V8MD38</accession>